<feature type="region of interest" description="Disordered" evidence="10">
    <location>
        <begin position="1"/>
        <end position="22"/>
    </location>
</feature>
<evidence type="ECO:0000256" key="10">
    <source>
        <dbReference type="SAM" id="MobiDB-lite"/>
    </source>
</evidence>
<dbReference type="InterPro" id="IPR015421">
    <property type="entry name" value="PyrdxlP-dep_Trfase_major"/>
</dbReference>
<keyword evidence="7" id="KW-0663">Pyridoxal phosphate</keyword>
<dbReference type="STRING" id="5539.A0A3E2HGD4"/>
<comment type="cofactor">
    <cofactor evidence="1">
        <name>pyridoxal 5'-phosphate</name>
        <dbReference type="ChEBI" id="CHEBI:597326"/>
    </cofactor>
</comment>
<dbReference type="InterPro" id="IPR015424">
    <property type="entry name" value="PyrdxlP-dep_Trfase"/>
</dbReference>
<dbReference type="GO" id="GO:0030170">
    <property type="term" value="F:pyridoxal phosphate binding"/>
    <property type="evidence" value="ECO:0007669"/>
    <property type="project" value="InterPro"/>
</dbReference>
<evidence type="ECO:0000256" key="8">
    <source>
        <dbReference type="ARBA" id="ARBA00051993"/>
    </source>
</evidence>
<evidence type="ECO:0000313" key="12">
    <source>
        <dbReference type="EMBL" id="RFU32478.1"/>
    </source>
</evidence>
<evidence type="ECO:0000256" key="4">
    <source>
        <dbReference type="ARBA" id="ARBA00022490"/>
    </source>
</evidence>
<dbReference type="FunFam" id="3.40.640.10:FF:000074">
    <property type="entry name" value="Aromatic amino acid aminotransferase"/>
    <property type="match status" value="1"/>
</dbReference>
<accession>A0A3E2HGD4</accession>
<evidence type="ECO:0000256" key="7">
    <source>
        <dbReference type="ARBA" id="ARBA00022898"/>
    </source>
</evidence>
<proteinExistence type="inferred from homology"/>
<dbReference type="Proteomes" id="UP000258309">
    <property type="component" value="Unassembled WGS sequence"/>
</dbReference>
<keyword evidence="4" id="KW-0963">Cytoplasm</keyword>
<dbReference type="EC" id="2.6.1.57" evidence="9"/>
<evidence type="ECO:0000256" key="3">
    <source>
        <dbReference type="ARBA" id="ARBA00007441"/>
    </source>
</evidence>
<dbReference type="GO" id="GO:0009074">
    <property type="term" value="P:aromatic amino acid family catabolic process"/>
    <property type="evidence" value="ECO:0007669"/>
    <property type="project" value="TreeGrafter"/>
</dbReference>
<dbReference type="Gene3D" id="3.40.640.10">
    <property type="entry name" value="Type I PLP-dependent aspartate aminotransferase-like (Major domain)"/>
    <property type="match status" value="1"/>
</dbReference>
<dbReference type="InterPro" id="IPR004839">
    <property type="entry name" value="Aminotransferase_I/II_large"/>
</dbReference>
<feature type="domain" description="Aminotransferase class I/classII large" evidence="11">
    <location>
        <begin position="188"/>
        <end position="539"/>
    </location>
</feature>
<dbReference type="GO" id="GO:0019878">
    <property type="term" value="P:lysine biosynthetic process via aminoadipic acid"/>
    <property type="evidence" value="ECO:0007669"/>
    <property type="project" value="TreeGrafter"/>
</dbReference>
<evidence type="ECO:0000256" key="1">
    <source>
        <dbReference type="ARBA" id="ARBA00001933"/>
    </source>
</evidence>
<comment type="similarity">
    <text evidence="3">Belongs to the class-I pyridoxal-phosphate-dependent aminotransferase family.</text>
</comment>
<feature type="non-terminal residue" evidence="12">
    <location>
        <position position="1"/>
    </location>
</feature>
<evidence type="ECO:0000256" key="5">
    <source>
        <dbReference type="ARBA" id="ARBA00022576"/>
    </source>
</evidence>
<feature type="non-terminal residue" evidence="12">
    <location>
        <position position="551"/>
    </location>
</feature>
<keyword evidence="13" id="KW-1185">Reference proteome</keyword>
<keyword evidence="5" id="KW-0032">Aminotransferase</keyword>
<dbReference type="OrthoDB" id="691673at2759"/>
<evidence type="ECO:0000259" key="11">
    <source>
        <dbReference type="Pfam" id="PF00155"/>
    </source>
</evidence>
<dbReference type="SUPFAM" id="SSF53383">
    <property type="entry name" value="PLP-dependent transferases"/>
    <property type="match status" value="1"/>
</dbReference>
<dbReference type="Pfam" id="PF00155">
    <property type="entry name" value="Aminotran_1_2"/>
    <property type="match status" value="1"/>
</dbReference>
<dbReference type="AlphaFoldDB" id="A0A3E2HGD4"/>
<dbReference type="GO" id="GO:0008793">
    <property type="term" value="F:aromatic-amino-acid transaminase activity"/>
    <property type="evidence" value="ECO:0007669"/>
    <property type="project" value="TreeGrafter"/>
</dbReference>
<evidence type="ECO:0000256" key="2">
    <source>
        <dbReference type="ARBA" id="ARBA00004496"/>
    </source>
</evidence>
<organism evidence="12 13">
    <name type="scientific">Scytalidium lignicola</name>
    <name type="common">Hyphomycete</name>
    <dbReference type="NCBI Taxonomy" id="5539"/>
    <lineage>
        <taxon>Eukaryota</taxon>
        <taxon>Fungi</taxon>
        <taxon>Dikarya</taxon>
        <taxon>Ascomycota</taxon>
        <taxon>Pezizomycotina</taxon>
        <taxon>Leotiomycetes</taxon>
        <taxon>Leotiomycetes incertae sedis</taxon>
        <taxon>Scytalidium</taxon>
    </lineage>
</organism>
<dbReference type="PANTHER" id="PTHR42790">
    <property type="entry name" value="AMINOTRANSFERASE"/>
    <property type="match status" value="1"/>
</dbReference>
<comment type="caution">
    <text evidence="12">The sequence shown here is derived from an EMBL/GenBank/DDBJ whole genome shotgun (WGS) entry which is preliminary data.</text>
</comment>
<protein>
    <recommendedName>
        <fullName evidence="9">aromatic-amino-acid transaminase</fullName>
        <ecNumber evidence="9">2.6.1.57</ecNumber>
    </recommendedName>
</protein>
<dbReference type="GO" id="GO:0006571">
    <property type="term" value="P:tyrosine biosynthetic process"/>
    <property type="evidence" value="ECO:0007669"/>
    <property type="project" value="TreeGrafter"/>
</dbReference>
<sequence length="551" mass="61526">MVPPPSAVDIGGNDSNSNVDQFLPHKPLTIEGIAALREKAPKMNAGTAAWTSSDLYKSLSTGKPKAKRWDHRLTAESKSRKASALKGAAKFLKNPGLISLGGGLPCPEYFPIESLSFKVPTPPHFSEAETKTTGQTLTAGKYDMIEADGSYDLSVALNYGQGTGAAQLMRFVTEHTELVNNPLYDDWQCCLTVGSTHALDQTYRMFCERGDYIMSEEFTFVSAMETALPMGINCVGIKMDSEGLLPENMDEILSNWDEKKRGARKPFLLYTVPSGQNPTGATQGTERRKEIYKVAQKHDVYIIEDEPYYFLQMEPYTSPTSSSTNGSTIVPAPATTTNDAFLRALIPTYLSIDTDGRVMRMDSFSKVIAPGTRVGWITASAQVIERFTRHNESSVQNPSGISQMVLYKLLDESWGHEGYLSWLYNIRTEYTRRRNGILHACEKYLPHEIISWNPPAAGMFLWLKVNHRLHPNFETVSYDELEEQIFLAAIERGVLVSRGSWFLAEKDDFVRGKVPEEMFFRVTFAAATEDKMTIAIERFGEAVKESFGLKA</sequence>
<keyword evidence="6" id="KW-0808">Transferase</keyword>
<evidence type="ECO:0000256" key="6">
    <source>
        <dbReference type="ARBA" id="ARBA00022679"/>
    </source>
</evidence>
<evidence type="ECO:0000313" key="13">
    <source>
        <dbReference type="Proteomes" id="UP000258309"/>
    </source>
</evidence>
<gene>
    <name evidence="12" type="ORF">B7463_g3870</name>
</gene>
<dbReference type="CDD" id="cd00609">
    <property type="entry name" value="AAT_like"/>
    <property type="match status" value="1"/>
</dbReference>
<dbReference type="GO" id="GO:0005737">
    <property type="term" value="C:cytoplasm"/>
    <property type="evidence" value="ECO:0007669"/>
    <property type="project" value="UniProtKB-SubCell"/>
</dbReference>
<dbReference type="EMBL" id="NCSJ02000054">
    <property type="protein sequence ID" value="RFU32478.1"/>
    <property type="molecule type" value="Genomic_DNA"/>
</dbReference>
<comment type="catalytic activity">
    <reaction evidence="8">
        <text>an aromatic L-alpha-amino acid + 2-oxoglutarate = an aromatic oxo-acid + L-glutamate</text>
        <dbReference type="Rhea" id="RHEA:17533"/>
        <dbReference type="ChEBI" id="CHEBI:16810"/>
        <dbReference type="ChEBI" id="CHEBI:29985"/>
        <dbReference type="ChEBI" id="CHEBI:73309"/>
        <dbReference type="ChEBI" id="CHEBI:84824"/>
        <dbReference type="EC" id="2.6.1.57"/>
    </reaction>
</comment>
<dbReference type="InterPro" id="IPR050859">
    <property type="entry name" value="Class-I_PLP-dep_aminotransf"/>
</dbReference>
<evidence type="ECO:0000256" key="9">
    <source>
        <dbReference type="ARBA" id="ARBA00067014"/>
    </source>
</evidence>
<comment type="subcellular location">
    <subcellularLocation>
        <location evidence="2">Cytoplasm</location>
    </subcellularLocation>
</comment>
<dbReference type="PANTHER" id="PTHR42790:SF21">
    <property type="entry name" value="AROMATIC_AMINOADIPATE AMINOTRANSFERASE 1"/>
    <property type="match status" value="1"/>
</dbReference>
<dbReference type="OMA" id="HRPEGGM"/>
<reference evidence="12 13" key="1">
    <citation type="submission" date="2018-05" db="EMBL/GenBank/DDBJ databases">
        <title>Draft genome sequence of Scytalidium lignicola DSM 105466, a ubiquitous saprotrophic fungus.</title>
        <authorList>
            <person name="Buettner E."/>
            <person name="Gebauer A.M."/>
            <person name="Hofrichter M."/>
            <person name="Liers C."/>
            <person name="Kellner H."/>
        </authorList>
    </citation>
    <scope>NUCLEOTIDE SEQUENCE [LARGE SCALE GENOMIC DNA]</scope>
    <source>
        <strain evidence="12 13">DSM 105466</strain>
    </source>
</reference>
<dbReference type="GO" id="GO:0047536">
    <property type="term" value="F:2-aminoadipate transaminase activity"/>
    <property type="evidence" value="ECO:0007669"/>
    <property type="project" value="TreeGrafter"/>
</dbReference>
<name>A0A3E2HGD4_SCYLI</name>